<feature type="domain" description="Solute-binding protein family 5" evidence="2">
    <location>
        <begin position="177"/>
        <end position="483"/>
    </location>
</feature>
<dbReference type="SUPFAM" id="SSF53850">
    <property type="entry name" value="Periplasmic binding protein-like II"/>
    <property type="match status" value="1"/>
</dbReference>
<keyword evidence="5" id="KW-1185">Reference proteome</keyword>
<keyword evidence="1" id="KW-0238">DNA-binding</keyword>
<dbReference type="InterPro" id="IPR025370">
    <property type="entry name" value="SgrR_HTH_N"/>
</dbReference>
<dbReference type="RefSeq" id="WP_208848910.1">
    <property type="nucleotide sequence ID" value="NZ_JAGGDJ010000015.1"/>
</dbReference>
<gene>
    <name evidence="4" type="ORF">I8J29_18035</name>
</gene>
<dbReference type="Pfam" id="PF12793">
    <property type="entry name" value="SgrR_N"/>
    <property type="match status" value="1"/>
</dbReference>
<organism evidence="4 5">
    <name type="scientific">Paenibacillus artemisiicola</name>
    <dbReference type="NCBI Taxonomy" id="1172618"/>
    <lineage>
        <taxon>Bacteria</taxon>
        <taxon>Bacillati</taxon>
        <taxon>Bacillota</taxon>
        <taxon>Bacilli</taxon>
        <taxon>Bacillales</taxon>
        <taxon>Paenibacillaceae</taxon>
        <taxon>Paenibacillus</taxon>
    </lineage>
</organism>
<feature type="domain" description="Transcriptional regulator SgrR N-terminal HTH" evidence="3">
    <location>
        <begin position="9"/>
        <end position="101"/>
    </location>
</feature>
<dbReference type="Pfam" id="PF00496">
    <property type="entry name" value="SBP_bac_5"/>
    <property type="match status" value="1"/>
</dbReference>
<dbReference type="InterPro" id="IPR000914">
    <property type="entry name" value="SBP_5_dom"/>
</dbReference>
<evidence type="ECO:0000259" key="2">
    <source>
        <dbReference type="Pfam" id="PF00496"/>
    </source>
</evidence>
<evidence type="ECO:0000313" key="4">
    <source>
        <dbReference type="EMBL" id="MBO7746113.1"/>
    </source>
</evidence>
<dbReference type="PANTHER" id="PTHR30290:SF72">
    <property type="entry name" value="HTH-TYPE TRANSCRIPTIONAL REGULATOR SGRR"/>
    <property type="match status" value="1"/>
</dbReference>
<dbReference type="EMBL" id="JAGGDJ010000015">
    <property type="protein sequence ID" value="MBO7746113.1"/>
    <property type="molecule type" value="Genomic_DNA"/>
</dbReference>
<reference evidence="4 5" key="1">
    <citation type="submission" date="2021-03" db="EMBL/GenBank/DDBJ databases">
        <title>Paenibacillus artemisicola MWE-103 whole genome sequence.</title>
        <authorList>
            <person name="Ham Y.J."/>
        </authorList>
    </citation>
    <scope>NUCLEOTIDE SEQUENCE [LARGE SCALE GENOMIC DNA]</scope>
    <source>
        <strain evidence="4 5">MWE-103</strain>
    </source>
</reference>
<protein>
    <submittedName>
        <fullName evidence="4">SgrR family transcriptional regulator</fullName>
    </submittedName>
</protein>
<dbReference type="Proteomes" id="UP000670947">
    <property type="component" value="Unassembled WGS sequence"/>
</dbReference>
<dbReference type="InterPro" id="IPR039424">
    <property type="entry name" value="SBP_5"/>
</dbReference>
<evidence type="ECO:0000256" key="1">
    <source>
        <dbReference type="ARBA" id="ARBA00023125"/>
    </source>
</evidence>
<accession>A0ABS3WCX2</accession>
<evidence type="ECO:0000259" key="3">
    <source>
        <dbReference type="Pfam" id="PF12793"/>
    </source>
</evidence>
<dbReference type="Gene3D" id="3.10.105.10">
    <property type="entry name" value="Dipeptide-binding Protein, Domain 3"/>
    <property type="match status" value="1"/>
</dbReference>
<comment type="caution">
    <text evidence="4">The sequence shown here is derived from an EMBL/GenBank/DDBJ whole genome shotgun (WGS) entry which is preliminary data.</text>
</comment>
<name>A0ABS3WCX2_9BACL</name>
<dbReference type="Gene3D" id="3.40.190.10">
    <property type="entry name" value="Periplasmic binding protein-like II"/>
    <property type="match status" value="1"/>
</dbReference>
<evidence type="ECO:0000313" key="5">
    <source>
        <dbReference type="Proteomes" id="UP000670947"/>
    </source>
</evidence>
<dbReference type="PANTHER" id="PTHR30290">
    <property type="entry name" value="PERIPLASMIC BINDING COMPONENT OF ABC TRANSPORTER"/>
    <property type="match status" value="1"/>
</dbReference>
<proteinExistence type="predicted"/>
<sequence>MLTYERYLALYARFAGEAGAGQPVEVTLDQLAEALFCSPRNVKLILRKLIDEGFVDWQAGRGRGNRSQLTFLHGYEAKLLEAARQLAATGEYKQAFELLGEHGGGTGARETFVAWLNGQFGYRKVRFGEDEGADMLSLPVYKPIVTLDPRNLYYAISAHMVKQIFDTLLLYDRETDKFTPSLAHAWSHDESGTEWTFHLRKGVQFHHGRELSAADVVYSLERLRGDYASGWFVRSVDSVEAVGQRTVRIALAKPNWLFPRFLCSPAMSIVPHDLAERDDEFWNRPVGTGPFRFEAWTADRFELRANPGYFKGRAHLDGVAIVTMPADTIAYSKSWEQLLMKDEAAVARPESDWEVMESVCNGCSMLTWNMRKEGPQRSAAFRQAAHLLVDRARLIRELGEDRLYPAAGFHPEERLALGPIRFDPDRAAGLLRESGYDGRPIVIGTYGLHEPDARWLQRELGSAGIAVEVRTGDHESVRERGMLGAVDALLYCVVFDEDDVSLIELYAQHGNFMREHLDGELLAWTEERIDAALGRRRPEDRARGLAEIERRLREEAHVLFLTHKKQNTFYNPHIKGVGLNSLGWIEFKDVWLDEDEPLAGSAG</sequence>